<proteinExistence type="predicted"/>
<keyword evidence="3" id="KW-1185">Reference proteome</keyword>
<gene>
    <name evidence="2" type="ORF">CALVIDRAFT_596280</name>
</gene>
<feature type="region of interest" description="Disordered" evidence="1">
    <location>
        <begin position="1"/>
        <end position="22"/>
    </location>
</feature>
<dbReference type="EMBL" id="KV417273">
    <property type="protein sequence ID" value="KZO99175.1"/>
    <property type="molecule type" value="Genomic_DNA"/>
</dbReference>
<feature type="compositionally biased region" description="Polar residues" evidence="1">
    <location>
        <begin position="204"/>
        <end position="216"/>
    </location>
</feature>
<protein>
    <submittedName>
        <fullName evidence="2">Uncharacterized protein</fullName>
    </submittedName>
</protein>
<feature type="compositionally biased region" description="Acidic residues" evidence="1">
    <location>
        <begin position="446"/>
        <end position="455"/>
    </location>
</feature>
<feature type="compositionally biased region" description="Basic and acidic residues" evidence="1">
    <location>
        <begin position="708"/>
        <end position="718"/>
    </location>
</feature>
<name>A0A167PW52_CALVF</name>
<feature type="compositionally biased region" description="Acidic residues" evidence="1">
    <location>
        <begin position="664"/>
        <end position="676"/>
    </location>
</feature>
<feature type="region of interest" description="Disordered" evidence="1">
    <location>
        <begin position="299"/>
        <end position="718"/>
    </location>
</feature>
<feature type="compositionally biased region" description="Low complexity" evidence="1">
    <location>
        <begin position="388"/>
        <end position="403"/>
    </location>
</feature>
<feature type="compositionally biased region" description="Basic residues" evidence="1">
    <location>
        <begin position="697"/>
        <end position="707"/>
    </location>
</feature>
<evidence type="ECO:0000313" key="3">
    <source>
        <dbReference type="Proteomes" id="UP000076738"/>
    </source>
</evidence>
<organism evidence="2 3">
    <name type="scientific">Calocera viscosa (strain TUFC12733)</name>
    <dbReference type="NCBI Taxonomy" id="1330018"/>
    <lineage>
        <taxon>Eukaryota</taxon>
        <taxon>Fungi</taxon>
        <taxon>Dikarya</taxon>
        <taxon>Basidiomycota</taxon>
        <taxon>Agaricomycotina</taxon>
        <taxon>Dacrymycetes</taxon>
        <taxon>Dacrymycetales</taxon>
        <taxon>Dacrymycetaceae</taxon>
        <taxon>Calocera</taxon>
    </lineage>
</organism>
<accession>A0A167PW52</accession>
<feature type="region of interest" description="Disordered" evidence="1">
    <location>
        <begin position="161"/>
        <end position="277"/>
    </location>
</feature>
<evidence type="ECO:0000256" key="1">
    <source>
        <dbReference type="SAM" id="MobiDB-lite"/>
    </source>
</evidence>
<feature type="compositionally biased region" description="Polar residues" evidence="1">
    <location>
        <begin position="323"/>
        <end position="337"/>
    </location>
</feature>
<evidence type="ECO:0000313" key="2">
    <source>
        <dbReference type="EMBL" id="KZO99175.1"/>
    </source>
</evidence>
<reference evidence="2 3" key="1">
    <citation type="journal article" date="2016" name="Mol. Biol. Evol.">
        <title>Comparative Genomics of Early-Diverging Mushroom-Forming Fungi Provides Insights into the Origins of Lignocellulose Decay Capabilities.</title>
        <authorList>
            <person name="Nagy L.G."/>
            <person name="Riley R."/>
            <person name="Tritt A."/>
            <person name="Adam C."/>
            <person name="Daum C."/>
            <person name="Floudas D."/>
            <person name="Sun H."/>
            <person name="Yadav J.S."/>
            <person name="Pangilinan J."/>
            <person name="Larsson K.H."/>
            <person name="Matsuura K."/>
            <person name="Barry K."/>
            <person name="Labutti K."/>
            <person name="Kuo R."/>
            <person name="Ohm R.A."/>
            <person name="Bhattacharya S.S."/>
            <person name="Shirouzu T."/>
            <person name="Yoshinaga Y."/>
            <person name="Martin F.M."/>
            <person name="Grigoriev I.V."/>
            <person name="Hibbett D.S."/>
        </authorList>
    </citation>
    <scope>NUCLEOTIDE SEQUENCE [LARGE SCALE GENOMIC DNA]</scope>
    <source>
        <strain evidence="2 3">TUFC12733</strain>
    </source>
</reference>
<feature type="compositionally biased region" description="Polar residues" evidence="1">
    <location>
        <begin position="526"/>
        <end position="543"/>
    </location>
</feature>
<dbReference type="Proteomes" id="UP000076738">
    <property type="component" value="Unassembled WGS sequence"/>
</dbReference>
<feature type="compositionally biased region" description="Acidic residues" evidence="1">
    <location>
        <begin position="637"/>
        <end position="647"/>
    </location>
</feature>
<feature type="compositionally biased region" description="Acidic residues" evidence="1">
    <location>
        <begin position="553"/>
        <end position="563"/>
    </location>
</feature>
<dbReference type="AlphaFoldDB" id="A0A167PW52"/>
<sequence length="718" mass="76696">MSEPNRSKGKSTLPEGESDQMGDRDGFIFRNHLFFFGLLGAPLSAERARAHQFGRQVAGGLPTERIDEWFDRAIIILTEARHAARTIAGLPSTPVAPYGTPAQAIHTSAPRAVGRGAIETETASQSTAVVGPSGTIREQSSTFQALHGTRQGEADILLPLGDPEAQQDGLQFPEPRTHGGALQEDPGRAHGPHDYEEPVEDLQRSTISTLSSSARPLQSPPPAYQRGFSLDPLSRPLEDGSSTSFAQNLGPVAGPSSRSAHRGIHIPAPSRYTLEREDPLRGQNFTQAGLEGVQNAVLFGPTTSTDAGHASIPLEDDTEAPPTESNAVAGPSNTPLPFQSEPDPSDISARSSNGEVYEDPGAPPHVSEDGEVWHGPTPSPADIRATVPSPRSTRSTPLPSLSPIDTTGTVYATGREEEEPAGPPNTIRETPSVEPDALHAAISESDAAEDAEEELVQQALRPISPSQSQDDEGREGTSSPPATSEERELLKIKIRRPAATVSADRQHSTPPPAGTVRRPNVARSYAINNQARGSVLAGTSSTARGKKRAHSEDEGEDREDPLSDSEQPLKPVRAMAKRSRPFKKAKKQDEEEDQRAPEHAGPSTLSPVKEEREEPTLSAGGPSMNTRSRTAQRQTTVEEEQAEEEHEETAPDAGPSTGKRARSEDEEGVSVEEQEAESSSRPKRKKARTQAATTSKGRGRGGRGKRGGRGDRKGKGRA</sequence>
<feature type="compositionally biased region" description="Basic residues" evidence="1">
    <location>
        <begin position="575"/>
        <end position="586"/>
    </location>
</feature>
<feature type="compositionally biased region" description="Basic and acidic residues" evidence="1">
    <location>
        <begin position="185"/>
        <end position="196"/>
    </location>
</feature>